<gene>
    <name evidence="2" type="ORF">JZ751_011045</name>
</gene>
<evidence type="ECO:0000313" key="3">
    <source>
        <dbReference type="Proteomes" id="UP000824540"/>
    </source>
</evidence>
<dbReference type="Proteomes" id="UP000824540">
    <property type="component" value="Unassembled WGS sequence"/>
</dbReference>
<evidence type="ECO:0000313" key="2">
    <source>
        <dbReference type="EMBL" id="KAG9344376.1"/>
    </source>
</evidence>
<sequence length="64" mass="6623">MKISTTTYAGQDPASPCNTQEDIKGTSGSSCHHVSGAVSHLISQTEPAQAAHSLDHHVLPAARS</sequence>
<proteinExistence type="predicted"/>
<organism evidence="2 3">
    <name type="scientific">Albula glossodonta</name>
    <name type="common">roundjaw bonefish</name>
    <dbReference type="NCBI Taxonomy" id="121402"/>
    <lineage>
        <taxon>Eukaryota</taxon>
        <taxon>Metazoa</taxon>
        <taxon>Chordata</taxon>
        <taxon>Craniata</taxon>
        <taxon>Vertebrata</taxon>
        <taxon>Euteleostomi</taxon>
        <taxon>Actinopterygii</taxon>
        <taxon>Neopterygii</taxon>
        <taxon>Teleostei</taxon>
        <taxon>Albuliformes</taxon>
        <taxon>Albulidae</taxon>
        <taxon>Albula</taxon>
    </lineage>
</organism>
<accession>A0A8T2NXY2</accession>
<reference evidence="2" key="1">
    <citation type="thesis" date="2021" institute="BYU ScholarsArchive" country="Provo, UT, USA">
        <title>Applications of and Algorithms for Genome Assembly and Genomic Analyses with an Emphasis on Marine Teleosts.</title>
        <authorList>
            <person name="Pickett B.D."/>
        </authorList>
    </citation>
    <scope>NUCLEOTIDE SEQUENCE</scope>
    <source>
        <strain evidence="2">HI-2016</strain>
    </source>
</reference>
<evidence type="ECO:0000256" key="1">
    <source>
        <dbReference type="SAM" id="MobiDB-lite"/>
    </source>
</evidence>
<comment type="caution">
    <text evidence="2">The sequence shown here is derived from an EMBL/GenBank/DDBJ whole genome shotgun (WGS) entry which is preliminary data.</text>
</comment>
<feature type="compositionally biased region" description="Polar residues" evidence="1">
    <location>
        <begin position="16"/>
        <end position="32"/>
    </location>
</feature>
<dbReference type="AlphaFoldDB" id="A0A8T2NXY2"/>
<dbReference type="EMBL" id="JAFBMS010000020">
    <property type="protein sequence ID" value="KAG9344376.1"/>
    <property type="molecule type" value="Genomic_DNA"/>
</dbReference>
<keyword evidence="3" id="KW-1185">Reference proteome</keyword>
<feature type="region of interest" description="Disordered" evidence="1">
    <location>
        <begin position="1"/>
        <end position="64"/>
    </location>
</feature>
<protein>
    <submittedName>
        <fullName evidence="2">Uncharacterized protein</fullName>
    </submittedName>
</protein>
<name>A0A8T2NXY2_9TELE</name>